<dbReference type="PANTHER" id="PTHR43180">
    <property type="entry name" value="3-OXOACYL-(ACYL-CARRIER-PROTEIN) REDUCTASE (AFU_ORTHOLOGUE AFUA_6G11210)"/>
    <property type="match status" value="1"/>
</dbReference>
<reference evidence="3" key="1">
    <citation type="submission" date="2023-07" db="EMBL/GenBank/DDBJ databases">
        <title>draft genome sequence of fig (Ficus carica).</title>
        <authorList>
            <person name="Takahashi T."/>
            <person name="Nishimura K."/>
        </authorList>
    </citation>
    <scope>NUCLEOTIDE SEQUENCE</scope>
</reference>
<dbReference type="AlphaFoldDB" id="A0AA87ZNI9"/>
<keyword evidence="2" id="KW-0560">Oxidoreductase</keyword>
<dbReference type="Proteomes" id="UP001187192">
    <property type="component" value="Unassembled WGS sequence"/>
</dbReference>
<dbReference type="Gene3D" id="3.40.50.720">
    <property type="entry name" value="NAD(P)-binding Rossmann-like Domain"/>
    <property type="match status" value="1"/>
</dbReference>
<accession>A0AA87ZNI9</accession>
<dbReference type="PANTHER" id="PTHR43180:SF50">
    <property type="entry name" value="SHORT CHAIN DEHYDROGENASE"/>
    <property type="match status" value="1"/>
</dbReference>
<evidence type="ECO:0000313" key="3">
    <source>
        <dbReference type="EMBL" id="GMN39498.1"/>
    </source>
</evidence>
<evidence type="ECO:0000313" key="4">
    <source>
        <dbReference type="Proteomes" id="UP001187192"/>
    </source>
</evidence>
<dbReference type="InterPro" id="IPR002347">
    <property type="entry name" value="SDR_fam"/>
</dbReference>
<protein>
    <submittedName>
        <fullName evidence="3">Uncharacterized protein</fullName>
    </submittedName>
</protein>
<sequence>MFVNNHCVHSNMLDGKVALITGGASGIRECTATVFAHQGAKLVIANIQGDLGHSVFESIGQTNSKYVHYDVMDESHIKNAVDEAIKTYGKLDIMLLH</sequence>
<dbReference type="GO" id="GO:0016491">
    <property type="term" value="F:oxidoreductase activity"/>
    <property type="evidence" value="ECO:0007669"/>
    <property type="project" value="UniProtKB-KW"/>
</dbReference>
<dbReference type="SUPFAM" id="SSF51735">
    <property type="entry name" value="NAD(P)-binding Rossmann-fold domains"/>
    <property type="match status" value="1"/>
</dbReference>
<evidence type="ECO:0000256" key="2">
    <source>
        <dbReference type="ARBA" id="ARBA00023002"/>
    </source>
</evidence>
<evidence type="ECO:0000256" key="1">
    <source>
        <dbReference type="ARBA" id="ARBA00006484"/>
    </source>
</evidence>
<proteinExistence type="inferred from homology"/>
<dbReference type="Pfam" id="PF00106">
    <property type="entry name" value="adh_short"/>
    <property type="match status" value="1"/>
</dbReference>
<keyword evidence="4" id="KW-1185">Reference proteome</keyword>
<name>A0AA87ZNI9_FICCA</name>
<organism evidence="3 4">
    <name type="scientific">Ficus carica</name>
    <name type="common">Common fig</name>
    <dbReference type="NCBI Taxonomy" id="3494"/>
    <lineage>
        <taxon>Eukaryota</taxon>
        <taxon>Viridiplantae</taxon>
        <taxon>Streptophyta</taxon>
        <taxon>Embryophyta</taxon>
        <taxon>Tracheophyta</taxon>
        <taxon>Spermatophyta</taxon>
        <taxon>Magnoliopsida</taxon>
        <taxon>eudicotyledons</taxon>
        <taxon>Gunneridae</taxon>
        <taxon>Pentapetalae</taxon>
        <taxon>rosids</taxon>
        <taxon>fabids</taxon>
        <taxon>Rosales</taxon>
        <taxon>Moraceae</taxon>
        <taxon>Ficeae</taxon>
        <taxon>Ficus</taxon>
    </lineage>
</organism>
<comment type="similarity">
    <text evidence="1">Belongs to the short-chain dehydrogenases/reductases (SDR) family.</text>
</comment>
<dbReference type="EMBL" id="BTGU01000009">
    <property type="protein sequence ID" value="GMN39498.1"/>
    <property type="molecule type" value="Genomic_DNA"/>
</dbReference>
<gene>
    <name evidence="3" type="ORF">TIFTF001_008727</name>
</gene>
<dbReference type="InterPro" id="IPR036291">
    <property type="entry name" value="NAD(P)-bd_dom_sf"/>
</dbReference>
<comment type="caution">
    <text evidence="3">The sequence shown here is derived from an EMBL/GenBank/DDBJ whole genome shotgun (WGS) entry which is preliminary data.</text>
</comment>